<dbReference type="Gene3D" id="1.10.510.10">
    <property type="entry name" value="Transferase(Phosphotransferase) domain 1"/>
    <property type="match status" value="1"/>
</dbReference>
<dbReference type="InterPro" id="IPR013320">
    <property type="entry name" value="ConA-like_dom_sf"/>
</dbReference>
<dbReference type="SMART" id="SM00220">
    <property type="entry name" value="S_TKc"/>
    <property type="match status" value="1"/>
</dbReference>
<dbReference type="InterPro" id="IPR008271">
    <property type="entry name" value="Ser/Thr_kinase_AS"/>
</dbReference>
<keyword evidence="10" id="KW-0430">Lectin</keyword>
<evidence type="ECO:0000256" key="8">
    <source>
        <dbReference type="ARBA" id="ARBA00022692"/>
    </source>
</evidence>
<keyword evidence="15" id="KW-0472">Membrane</keyword>
<evidence type="ECO:0000313" key="24">
    <source>
        <dbReference type="Proteomes" id="UP001054889"/>
    </source>
</evidence>
<dbReference type="GO" id="GO:0030246">
    <property type="term" value="F:carbohydrate binding"/>
    <property type="evidence" value="ECO:0007669"/>
    <property type="project" value="UniProtKB-KW"/>
</dbReference>
<dbReference type="InterPro" id="IPR050528">
    <property type="entry name" value="L-type_Lectin-RKs"/>
</dbReference>
<dbReference type="InterPro" id="IPR019825">
    <property type="entry name" value="Lectin_legB_Mn/Ca_BS"/>
</dbReference>
<feature type="signal peptide" evidence="21">
    <location>
        <begin position="1"/>
        <end position="30"/>
    </location>
</feature>
<evidence type="ECO:0000256" key="1">
    <source>
        <dbReference type="ARBA" id="ARBA00004251"/>
    </source>
</evidence>
<comment type="similarity">
    <text evidence="3">In the C-terminal section; belongs to the protein kinase superfamily. Ser/Thr protein kinase family.</text>
</comment>
<comment type="similarity">
    <text evidence="20">Belongs to the protein kinase superfamily.</text>
</comment>
<dbReference type="InterPro" id="IPR001245">
    <property type="entry name" value="Ser-Thr/Tyr_kinase_cat_dom"/>
</dbReference>
<comment type="similarity">
    <text evidence="2">In the N-terminal section; belongs to the leguminous lectin family.</text>
</comment>
<dbReference type="Gene3D" id="3.30.200.20">
    <property type="entry name" value="Phosphorylase Kinase, domain 1"/>
    <property type="match status" value="1"/>
</dbReference>
<accession>A0AAV5EN32</accession>
<evidence type="ECO:0000256" key="14">
    <source>
        <dbReference type="ARBA" id="ARBA00022989"/>
    </source>
</evidence>
<dbReference type="EC" id="2.7.11.1" evidence="4"/>
<keyword evidence="13 19" id="KW-0067">ATP-binding</keyword>
<gene>
    <name evidence="23" type="primary">gb12525</name>
    <name evidence="23" type="ORF">PR202_gb12525</name>
</gene>
<dbReference type="SUPFAM" id="SSF56112">
    <property type="entry name" value="Protein kinase-like (PK-like)"/>
    <property type="match status" value="1"/>
</dbReference>
<keyword evidence="16" id="KW-0325">Glycoprotein</keyword>
<feature type="domain" description="Protein kinase" evidence="22">
    <location>
        <begin position="279"/>
        <end position="452"/>
    </location>
</feature>
<evidence type="ECO:0000256" key="16">
    <source>
        <dbReference type="ARBA" id="ARBA00023180"/>
    </source>
</evidence>
<evidence type="ECO:0000256" key="9">
    <source>
        <dbReference type="ARBA" id="ARBA00022729"/>
    </source>
</evidence>
<dbReference type="GO" id="GO:0006952">
    <property type="term" value="P:defense response"/>
    <property type="evidence" value="ECO:0007669"/>
    <property type="project" value="UniProtKB-ARBA"/>
</dbReference>
<reference evidence="23" key="1">
    <citation type="journal article" date="2018" name="DNA Res.">
        <title>Multiple hybrid de novo genome assembly of finger millet, an orphan allotetraploid crop.</title>
        <authorList>
            <person name="Hatakeyama M."/>
            <person name="Aluri S."/>
            <person name="Balachadran M.T."/>
            <person name="Sivarajan S.R."/>
            <person name="Patrignani A."/>
            <person name="Gruter S."/>
            <person name="Poveda L."/>
            <person name="Shimizu-Inatsugi R."/>
            <person name="Baeten J."/>
            <person name="Francoijs K.J."/>
            <person name="Nataraja K.N."/>
            <person name="Reddy Y.A.N."/>
            <person name="Phadnis S."/>
            <person name="Ravikumar R.L."/>
            <person name="Schlapbach R."/>
            <person name="Sreeman S.M."/>
            <person name="Shimizu K.K."/>
        </authorList>
    </citation>
    <scope>NUCLEOTIDE SEQUENCE</scope>
</reference>
<evidence type="ECO:0000256" key="10">
    <source>
        <dbReference type="ARBA" id="ARBA00022734"/>
    </source>
</evidence>
<dbReference type="GO" id="GO:0005886">
    <property type="term" value="C:plasma membrane"/>
    <property type="evidence" value="ECO:0007669"/>
    <property type="project" value="UniProtKB-SubCell"/>
</dbReference>
<comment type="subcellular location">
    <subcellularLocation>
        <location evidence="1">Cell membrane</location>
        <topology evidence="1">Single-pass type I membrane protein</topology>
    </subcellularLocation>
</comment>
<evidence type="ECO:0000259" key="22">
    <source>
        <dbReference type="PROSITE" id="PS50011"/>
    </source>
</evidence>
<proteinExistence type="inferred from homology"/>
<evidence type="ECO:0000256" key="7">
    <source>
        <dbReference type="ARBA" id="ARBA00022679"/>
    </source>
</evidence>
<comment type="caution">
    <text evidence="23">The sequence shown here is derived from an EMBL/GenBank/DDBJ whole genome shotgun (WGS) entry which is preliminary data.</text>
</comment>
<dbReference type="PANTHER" id="PTHR27007">
    <property type="match status" value="1"/>
</dbReference>
<dbReference type="Proteomes" id="UP001054889">
    <property type="component" value="Unassembled WGS sequence"/>
</dbReference>
<protein>
    <recommendedName>
        <fullName evidence="4">non-specific serine/threonine protein kinase</fullName>
        <ecNumber evidence="4">2.7.11.1</ecNumber>
    </recommendedName>
</protein>
<organism evidence="23 24">
    <name type="scientific">Eleusine coracana subsp. coracana</name>
    <dbReference type="NCBI Taxonomy" id="191504"/>
    <lineage>
        <taxon>Eukaryota</taxon>
        <taxon>Viridiplantae</taxon>
        <taxon>Streptophyta</taxon>
        <taxon>Embryophyta</taxon>
        <taxon>Tracheophyta</taxon>
        <taxon>Spermatophyta</taxon>
        <taxon>Magnoliopsida</taxon>
        <taxon>Liliopsida</taxon>
        <taxon>Poales</taxon>
        <taxon>Poaceae</taxon>
        <taxon>PACMAD clade</taxon>
        <taxon>Chloridoideae</taxon>
        <taxon>Cynodonteae</taxon>
        <taxon>Eleusininae</taxon>
        <taxon>Eleusine</taxon>
    </lineage>
</organism>
<evidence type="ECO:0000256" key="18">
    <source>
        <dbReference type="ARBA" id="ARBA00048679"/>
    </source>
</evidence>
<dbReference type="InterPro" id="IPR017441">
    <property type="entry name" value="Protein_kinase_ATP_BS"/>
</dbReference>
<evidence type="ECO:0000256" key="4">
    <source>
        <dbReference type="ARBA" id="ARBA00012513"/>
    </source>
</evidence>
<keyword evidence="8" id="KW-0812">Transmembrane</keyword>
<reference evidence="23" key="2">
    <citation type="submission" date="2021-12" db="EMBL/GenBank/DDBJ databases">
        <title>Resequencing data analysis of finger millet.</title>
        <authorList>
            <person name="Hatakeyama M."/>
            <person name="Aluri S."/>
            <person name="Balachadran M.T."/>
            <person name="Sivarajan S.R."/>
            <person name="Poveda L."/>
            <person name="Shimizu-Inatsugi R."/>
            <person name="Schlapbach R."/>
            <person name="Sreeman S.M."/>
            <person name="Shimizu K.K."/>
        </authorList>
    </citation>
    <scope>NUCLEOTIDE SEQUENCE</scope>
</reference>
<evidence type="ECO:0000256" key="3">
    <source>
        <dbReference type="ARBA" id="ARBA00010217"/>
    </source>
</evidence>
<dbReference type="FunFam" id="1.10.510.10:FF:001023">
    <property type="entry name" value="Os07g0541700 protein"/>
    <property type="match status" value="1"/>
</dbReference>
<dbReference type="Gene3D" id="2.60.120.200">
    <property type="match status" value="1"/>
</dbReference>
<evidence type="ECO:0000313" key="23">
    <source>
        <dbReference type="EMBL" id="GJN24763.1"/>
    </source>
</evidence>
<dbReference type="InterPro" id="IPR011009">
    <property type="entry name" value="Kinase-like_dom_sf"/>
</dbReference>
<dbReference type="Pfam" id="PF07714">
    <property type="entry name" value="PK_Tyr_Ser-Thr"/>
    <property type="match status" value="1"/>
</dbReference>
<comment type="catalytic activity">
    <reaction evidence="18">
        <text>L-seryl-[protein] + ATP = O-phospho-L-seryl-[protein] + ADP + H(+)</text>
        <dbReference type="Rhea" id="RHEA:17989"/>
        <dbReference type="Rhea" id="RHEA-COMP:9863"/>
        <dbReference type="Rhea" id="RHEA-COMP:11604"/>
        <dbReference type="ChEBI" id="CHEBI:15378"/>
        <dbReference type="ChEBI" id="CHEBI:29999"/>
        <dbReference type="ChEBI" id="CHEBI:30616"/>
        <dbReference type="ChEBI" id="CHEBI:83421"/>
        <dbReference type="ChEBI" id="CHEBI:456216"/>
        <dbReference type="EC" id="2.7.11.1"/>
    </reaction>
</comment>
<evidence type="ECO:0000256" key="2">
    <source>
        <dbReference type="ARBA" id="ARBA00008536"/>
    </source>
</evidence>
<dbReference type="EMBL" id="BQKI01000077">
    <property type="protein sequence ID" value="GJN24763.1"/>
    <property type="molecule type" value="Genomic_DNA"/>
</dbReference>
<evidence type="ECO:0000256" key="19">
    <source>
        <dbReference type="PROSITE-ProRule" id="PRU10141"/>
    </source>
</evidence>
<keyword evidence="24" id="KW-1185">Reference proteome</keyword>
<keyword evidence="5" id="KW-1003">Cell membrane</keyword>
<evidence type="ECO:0000256" key="13">
    <source>
        <dbReference type="ARBA" id="ARBA00022840"/>
    </source>
</evidence>
<dbReference type="PROSITE" id="PS00107">
    <property type="entry name" value="PROTEIN_KINASE_ATP"/>
    <property type="match status" value="1"/>
</dbReference>
<evidence type="ECO:0000256" key="15">
    <source>
        <dbReference type="ARBA" id="ARBA00023136"/>
    </source>
</evidence>
<keyword evidence="12" id="KW-0418">Kinase</keyword>
<keyword evidence="6 20" id="KW-0723">Serine/threonine-protein kinase</keyword>
<dbReference type="PROSITE" id="PS00307">
    <property type="entry name" value="LECTIN_LEGUME_BETA"/>
    <property type="match status" value="1"/>
</dbReference>
<dbReference type="PROSITE" id="PS50011">
    <property type="entry name" value="PROTEIN_KINASE_DOM"/>
    <property type="match status" value="1"/>
</dbReference>
<name>A0AAV5EN32_ELECO</name>
<evidence type="ECO:0000256" key="21">
    <source>
        <dbReference type="SAM" id="SignalP"/>
    </source>
</evidence>
<keyword evidence="11 19" id="KW-0547">Nucleotide-binding</keyword>
<evidence type="ECO:0000256" key="20">
    <source>
        <dbReference type="RuleBase" id="RU000304"/>
    </source>
</evidence>
<evidence type="ECO:0000256" key="17">
    <source>
        <dbReference type="ARBA" id="ARBA00047899"/>
    </source>
</evidence>
<dbReference type="CDD" id="cd06899">
    <property type="entry name" value="lectin_legume_LecRK_Arcelin_ConA"/>
    <property type="match status" value="1"/>
</dbReference>
<dbReference type="GO" id="GO:0051707">
    <property type="term" value="P:response to other organism"/>
    <property type="evidence" value="ECO:0007669"/>
    <property type="project" value="UniProtKB-ARBA"/>
</dbReference>
<dbReference type="SUPFAM" id="SSF49899">
    <property type="entry name" value="Concanavalin A-like lectins/glucanases"/>
    <property type="match status" value="1"/>
</dbReference>
<dbReference type="AlphaFoldDB" id="A0AAV5EN32"/>
<dbReference type="InterPro" id="IPR000719">
    <property type="entry name" value="Prot_kinase_dom"/>
</dbReference>
<dbReference type="GO" id="GO:0004674">
    <property type="term" value="F:protein serine/threonine kinase activity"/>
    <property type="evidence" value="ECO:0007669"/>
    <property type="project" value="UniProtKB-KW"/>
</dbReference>
<keyword evidence="7" id="KW-0808">Transferase</keyword>
<dbReference type="GO" id="GO:0005524">
    <property type="term" value="F:ATP binding"/>
    <property type="evidence" value="ECO:0007669"/>
    <property type="project" value="UniProtKB-UniRule"/>
</dbReference>
<evidence type="ECO:0000256" key="6">
    <source>
        <dbReference type="ARBA" id="ARBA00022527"/>
    </source>
</evidence>
<evidence type="ECO:0000256" key="12">
    <source>
        <dbReference type="ARBA" id="ARBA00022777"/>
    </source>
</evidence>
<dbReference type="InterPro" id="IPR001220">
    <property type="entry name" value="Legume_lectin_dom"/>
</dbReference>
<feature type="binding site" evidence="19">
    <location>
        <position position="310"/>
    </location>
    <ligand>
        <name>ATP</name>
        <dbReference type="ChEBI" id="CHEBI:30616"/>
    </ligand>
</feature>
<dbReference type="Pfam" id="PF00139">
    <property type="entry name" value="Lectin_legB"/>
    <property type="match status" value="1"/>
</dbReference>
<keyword evidence="14" id="KW-1133">Transmembrane helix</keyword>
<keyword evidence="9 21" id="KW-0732">Signal</keyword>
<comment type="catalytic activity">
    <reaction evidence="17">
        <text>L-threonyl-[protein] + ATP = O-phospho-L-threonyl-[protein] + ADP + H(+)</text>
        <dbReference type="Rhea" id="RHEA:46608"/>
        <dbReference type="Rhea" id="RHEA-COMP:11060"/>
        <dbReference type="Rhea" id="RHEA-COMP:11605"/>
        <dbReference type="ChEBI" id="CHEBI:15378"/>
        <dbReference type="ChEBI" id="CHEBI:30013"/>
        <dbReference type="ChEBI" id="CHEBI:30616"/>
        <dbReference type="ChEBI" id="CHEBI:61977"/>
        <dbReference type="ChEBI" id="CHEBI:456216"/>
        <dbReference type="EC" id="2.7.11.1"/>
    </reaction>
</comment>
<feature type="chain" id="PRO_5043674774" description="non-specific serine/threonine protein kinase" evidence="21">
    <location>
        <begin position="31"/>
        <end position="452"/>
    </location>
</feature>
<dbReference type="PROSITE" id="PS00108">
    <property type="entry name" value="PROTEIN_KINASE_ST"/>
    <property type="match status" value="1"/>
</dbReference>
<evidence type="ECO:0000256" key="5">
    <source>
        <dbReference type="ARBA" id="ARBA00022475"/>
    </source>
</evidence>
<evidence type="ECO:0000256" key="11">
    <source>
        <dbReference type="ARBA" id="ARBA00022741"/>
    </source>
</evidence>
<sequence length="452" mass="49896">MTSSFGSKMAYPRGHLLLAYLCLMPLDASALSFHYDFSNPGDLERAHLLYFHDSSSSGDRIDLTLMAPGSAGRVAYAQPVRLWDSTTGRVASFRTSFTFAIGGNLNNTRGDGMAFFIGTFPPMLPPDSLAGYLGLVSNPDNMGSPPIVAVEFDTVWNDRLDPLNVIADHIGIDVNSIHSTAFTRDLPNLGLVGTMWANISYDASSKMMVVNLRLADRRNIHNIQAPIDFKAAGVPQDAAVGFSAATGTFWESWLSHMDHGALFAREFLYPELCSATNNFAEDRKLGEGSFGEVFSGNLPDPRNPQQVAVKRLKGPLEQTMRDYVTAIMTLGQMNHRNLVKLVGWCDGGQNGRPLLVYELMENKSVEKHLHDESREKTSLPWPERYKIVIGVGRAIEYLHTGCHNLIILHRDIKPSNVMLDATFEPKLGDFGLVKRVYTGQGSPETAMFGTYD</sequence>